<reference evidence="7" key="1">
    <citation type="journal article" date="2023" name="Int. J. Syst. Evol. Microbiol.">
        <title>Mesoterricola silvestris gen. nov., sp. nov., Mesoterricola sediminis sp. nov., Geothrix oryzae sp. nov., Geothrix edaphica sp. nov., Geothrix rubra sp. nov., and Geothrix limicola sp. nov., six novel members of Acidobacteriota isolated from soils.</title>
        <authorList>
            <person name="Itoh H."/>
            <person name="Sugisawa Y."/>
            <person name="Mise K."/>
            <person name="Xu Z."/>
            <person name="Kuniyasu M."/>
            <person name="Ushijima N."/>
            <person name="Kawano K."/>
            <person name="Kobayashi E."/>
            <person name="Shiratori Y."/>
            <person name="Masuda Y."/>
            <person name="Senoo K."/>
        </authorList>
    </citation>
    <scope>NUCLEOTIDE SEQUENCE [LARGE SCALE GENOMIC DNA]</scope>
    <source>
        <strain evidence="7">W79</strain>
    </source>
</reference>
<feature type="domain" description="Fumarate lyase N-terminal" evidence="5">
    <location>
        <begin position="31"/>
        <end position="303"/>
    </location>
</feature>
<dbReference type="InterPro" id="IPR020557">
    <property type="entry name" value="Fumarate_lyase_CS"/>
</dbReference>
<dbReference type="Gene3D" id="1.10.40.30">
    <property type="entry name" value="Fumarase/aspartase (C-terminal domain)"/>
    <property type="match status" value="1"/>
</dbReference>
<dbReference type="PRINTS" id="PR00149">
    <property type="entry name" value="FUMRATELYASE"/>
</dbReference>
<comment type="catalytic activity">
    <reaction evidence="1">
        <text>2-(N(omega)-L-arginino)succinate = fumarate + L-arginine</text>
        <dbReference type="Rhea" id="RHEA:24020"/>
        <dbReference type="ChEBI" id="CHEBI:29806"/>
        <dbReference type="ChEBI" id="CHEBI:32682"/>
        <dbReference type="ChEBI" id="CHEBI:57472"/>
        <dbReference type="EC" id="4.3.2.1"/>
    </reaction>
</comment>
<sequence length="444" mass="48251">MSRPLWAKDLPLDEELHRFTVGADPETDLHLLASDAAGSAAHARMLGETGFLAEAEARALVGALAGLRQEALRGELVILPEEEDGHTALEHALERRLGETGRRIHLARSRNDQVATALRLHMRDRALDLGAAMHAAARAFLDLAEREEATPLPGFTHLRKAMPATWGMWAAAFAEGLLEELEALPALWGRLDRCPLGAAAGFGAPVAVDRGLSASLLGFSRVQNSPMDVMNSRGRYEQALAAWVVSAAGTLEKALWDLNLYSTEAFGFVALPDAFTTGSSLMPQKRNPDALELARARCRELRGLAGLLGHLAGGLPSSYHRDHQLLKAPFVELLDKGEELFRITSRLLPGLKVDREACAGAITQELHAAARACRLAAEGQPFRDAYGQVAREIQDGTFRPESAVPVRLGLERTAESLASSASWIKERRAFLKTTYEQLFAWGAQ</sequence>
<dbReference type="SUPFAM" id="SSF48557">
    <property type="entry name" value="L-aspartase-like"/>
    <property type="match status" value="1"/>
</dbReference>
<dbReference type="PROSITE" id="PS00163">
    <property type="entry name" value="FUMARATE_LYASES"/>
    <property type="match status" value="1"/>
</dbReference>
<evidence type="ECO:0000256" key="4">
    <source>
        <dbReference type="ARBA" id="ARBA00022571"/>
    </source>
</evidence>
<dbReference type="Gene3D" id="1.10.275.10">
    <property type="entry name" value="Fumarase/aspartase (N-terminal domain)"/>
    <property type="match status" value="1"/>
</dbReference>
<dbReference type="PANTHER" id="PTHR43814:SF1">
    <property type="entry name" value="ARGININOSUCCINATE LYASE"/>
    <property type="match status" value="1"/>
</dbReference>
<keyword evidence="4" id="KW-0055">Arginine biosynthesis</keyword>
<name>A0AA48GTK6_9BACT</name>
<dbReference type="InterPro" id="IPR009049">
    <property type="entry name" value="Argininosuccinate_lyase"/>
</dbReference>
<keyword evidence="7" id="KW-1185">Reference proteome</keyword>
<dbReference type="GO" id="GO:0005829">
    <property type="term" value="C:cytosol"/>
    <property type="evidence" value="ECO:0007669"/>
    <property type="project" value="TreeGrafter"/>
</dbReference>
<dbReference type="EMBL" id="AP027080">
    <property type="protein sequence ID" value="BDU74100.1"/>
    <property type="molecule type" value="Genomic_DNA"/>
</dbReference>
<dbReference type="GO" id="GO:0042450">
    <property type="term" value="P:L-arginine biosynthetic process via ornithine"/>
    <property type="evidence" value="ECO:0007669"/>
    <property type="project" value="InterPro"/>
</dbReference>
<dbReference type="RefSeq" id="WP_316412771.1">
    <property type="nucleotide sequence ID" value="NZ_AP027080.1"/>
</dbReference>
<evidence type="ECO:0000256" key="2">
    <source>
        <dbReference type="ARBA" id="ARBA00004941"/>
    </source>
</evidence>
<dbReference type="PRINTS" id="PR00145">
    <property type="entry name" value="ARGSUCLYASE"/>
</dbReference>
<keyword evidence="4" id="KW-0028">Amino-acid biosynthesis</keyword>
<accession>A0AA48GTK6</accession>
<evidence type="ECO:0000256" key="1">
    <source>
        <dbReference type="ARBA" id="ARBA00000985"/>
    </source>
</evidence>
<evidence type="ECO:0000313" key="7">
    <source>
        <dbReference type="Proteomes" id="UP001238179"/>
    </source>
</evidence>
<keyword evidence="6" id="KW-0456">Lyase</keyword>
<dbReference type="GO" id="GO:0004056">
    <property type="term" value="F:argininosuccinate lyase activity"/>
    <property type="evidence" value="ECO:0007669"/>
    <property type="project" value="UniProtKB-EC"/>
</dbReference>
<dbReference type="EC" id="4.3.2.1" evidence="3"/>
<protein>
    <recommendedName>
        <fullName evidence="3">argininosuccinate lyase</fullName>
        <ecNumber evidence="3">4.3.2.1</ecNumber>
    </recommendedName>
</protein>
<dbReference type="Gene3D" id="1.20.200.10">
    <property type="entry name" value="Fumarase/aspartase (Central domain)"/>
    <property type="match status" value="1"/>
</dbReference>
<gene>
    <name evidence="6" type="primary">argH</name>
    <name evidence="6" type="ORF">METEAL_32740</name>
</gene>
<evidence type="ECO:0000313" key="6">
    <source>
        <dbReference type="EMBL" id="BDU74100.1"/>
    </source>
</evidence>
<proteinExistence type="predicted"/>
<dbReference type="AlphaFoldDB" id="A0AA48GTK6"/>
<dbReference type="Pfam" id="PF00206">
    <property type="entry name" value="Lyase_1"/>
    <property type="match status" value="1"/>
</dbReference>
<dbReference type="KEGG" id="msil:METEAL_32740"/>
<dbReference type="Proteomes" id="UP001238179">
    <property type="component" value="Chromosome"/>
</dbReference>
<organism evidence="6 7">
    <name type="scientific">Mesoterricola silvestris</name>
    <dbReference type="NCBI Taxonomy" id="2927979"/>
    <lineage>
        <taxon>Bacteria</taxon>
        <taxon>Pseudomonadati</taxon>
        <taxon>Acidobacteriota</taxon>
        <taxon>Holophagae</taxon>
        <taxon>Holophagales</taxon>
        <taxon>Holophagaceae</taxon>
        <taxon>Mesoterricola</taxon>
    </lineage>
</organism>
<dbReference type="InterPro" id="IPR022761">
    <property type="entry name" value="Fumarate_lyase_N"/>
</dbReference>
<dbReference type="PANTHER" id="PTHR43814">
    <property type="entry name" value="ARGININOSUCCINATE LYASE"/>
    <property type="match status" value="1"/>
</dbReference>
<dbReference type="InterPro" id="IPR024083">
    <property type="entry name" value="Fumarase/histidase_N"/>
</dbReference>
<dbReference type="InterPro" id="IPR000362">
    <property type="entry name" value="Fumarate_lyase_fam"/>
</dbReference>
<comment type="pathway">
    <text evidence="2">Amino-acid biosynthesis; L-arginine biosynthesis; L-arginine from L-ornithine and carbamoyl phosphate: step 3/3.</text>
</comment>
<dbReference type="InterPro" id="IPR008948">
    <property type="entry name" value="L-Aspartase-like"/>
</dbReference>
<evidence type="ECO:0000256" key="3">
    <source>
        <dbReference type="ARBA" id="ARBA00012338"/>
    </source>
</evidence>
<evidence type="ECO:0000259" key="5">
    <source>
        <dbReference type="Pfam" id="PF00206"/>
    </source>
</evidence>